<dbReference type="Proteomes" id="UP001164929">
    <property type="component" value="Chromosome 15"/>
</dbReference>
<accession>A0AAD6PX51</accession>
<keyword evidence="2" id="KW-1185">Reference proteome</keyword>
<evidence type="ECO:0000313" key="1">
    <source>
        <dbReference type="EMBL" id="KAJ6969905.1"/>
    </source>
</evidence>
<protein>
    <submittedName>
        <fullName evidence="1">Uncharacterized protein</fullName>
    </submittedName>
</protein>
<evidence type="ECO:0000313" key="2">
    <source>
        <dbReference type="Proteomes" id="UP001164929"/>
    </source>
</evidence>
<proteinExistence type="predicted"/>
<sequence length="142" mass="16840">MDFLEIDILVLQEPQLNEMDFLEIDLLGPQPIFSKTVQPVENLQFGVGGFSQLDQWYDEAMFLCDNIEPADQEVWRMVTYKSRLTEIFPMIKAACLHLNRRSVFLFCLLVDQEYMKNQNQRIKLKRNNTYTKEQRTKGNKKN</sequence>
<gene>
    <name evidence="1" type="ORF">NC653_034460</name>
</gene>
<organism evidence="1 2">
    <name type="scientific">Populus alba x Populus x berolinensis</name>
    <dbReference type="NCBI Taxonomy" id="444605"/>
    <lineage>
        <taxon>Eukaryota</taxon>
        <taxon>Viridiplantae</taxon>
        <taxon>Streptophyta</taxon>
        <taxon>Embryophyta</taxon>
        <taxon>Tracheophyta</taxon>
        <taxon>Spermatophyta</taxon>
        <taxon>Magnoliopsida</taxon>
        <taxon>eudicotyledons</taxon>
        <taxon>Gunneridae</taxon>
        <taxon>Pentapetalae</taxon>
        <taxon>rosids</taxon>
        <taxon>fabids</taxon>
        <taxon>Malpighiales</taxon>
        <taxon>Salicaceae</taxon>
        <taxon>Saliceae</taxon>
        <taxon>Populus</taxon>
    </lineage>
</organism>
<name>A0AAD6PX51_9ROSI</name>
<dbReference type="EMBL" id="JAQIZT010000015">
    <property type="protein sequence ID" value="KAJ6969905.1"/>
    <property type="molecule type" value="Genomic_DNA"/>
</dbReference>
<reference evidence="1" key="1">
    <citation type="journal article" date="2023" name="Mol. Ecol. Resour.">
        <title>Chromosome-level genome assembly of a triploid poplar Populus alba 'Berolinensis'.</title>
        <authorList>
            <person name="Chen S."/>
            <person name="Yu Y."/>
            <person name="Wang X."/>
            <person name="Wang S."/>
            <person name="Zhang T."/>
            <person name="Zhou Y."/>
            <person name="He R."/>
            <person name="Meng N."/>
            <person name="Wang Y."/>
            <person name="Liu W."/>
            <person name="Liu Z."/>
            <person name="Liu J."/>
            <person name="Guo Q."/>
            <person name="Huang H."/>
            <person name="Sederoff R.R."/>
            <person name="Wang G."/>
            <person name="Qu G."/>
            <person name="Chen S."/>
        </authorList>
    </citation>
    <scope>NUCLEOTIDE SEQUENCE</scope>
    <source>
        <strain evidence="1">SC-2020</strain>
    </source>
</reference>
<dbReference type="AlphaFoldDB" id="A0AAD6PX51"/>
<comment type="caution">
    <text evidence="1">The sequence shown here is derived from an EMBL/GenBank/DDBJ whole genome shotgun (WGS) entry which is preliminary data.</text>
</comment>